<evidence type="ECO:0000313" key="11">
    <source>
        <dbReference type="EMBL" id="KAJ3663387.1"/>
    </source>
</evidence>
<keyword evidence="12" id="KW-1185">Reference proteome</keyword>
<dbReference type="GO" id="GO:0005886">
    <property type="term" value="C:plasma membrane"/>
    <property type="evidence" value="ECO:0007669"/>
    <property type="project" value="UniProtKB-SubCell"/>
</dbReference>
<keyword evidence="7 10" id="KW-0472">Membrane</keyword>
<gene>
    <name evidence="11" type="ORF">Zmor_007662</name>
</gene>
<evidence type="ECO:0000256" key="10">
    <source>
        <dbReference type="RuleBase" id="RU351113"/>
    </source>
</evidence>
<evidence type="ECO:0000313" key="12">
    <source>
        <dbReference type="Proteomes" id="UP001168821"/>
    </source>
</evidence>
<dbReference type="PANTHER" id="PTHR21137:SF35">
    <property type="entry name" value="ODORANT RECEPTOR 19A-RELATED"/>
    <property type="match status" value="1"/>
</dbReference>
<evidence type="ECO:0000256" key="9">
    <source>
        <dbReference type="ARBA" id="ARBA00023224"/>
    </source>
</evidence>
<evidence type="ECO:0000256" key="1">
    <source>
        <dbReference type="ARBA" id="ARBA00004651"/>
    </source>
</evidence>
<comment type="similarity">
    <text evidence="10">Belongs to the insect chemoreceptor superfamily. Heteromeric odorant receptor channel (TC 1.A.69) family.</text>
</comment>
<feature type="transmembrane region" description="Helical" evidence="10">
    <location>
        <begin position="39"/>
        <end position="66"/>
    </location>
</feature>
<dbReference type="AlphaFoldDB" id="A0AA38J039"/>
<feature type="transmembrane region" description="Helical" evidence="10">
    <location>
        <begin position="72"/>
        <end position="93"/>
    </location>
</feature>
<accession>A0AA38J039</accession>
<reference evidence="11" key="1">
    <citation type="journal article" date="2023" name="G3 (Bethesda)">
        <title>Whole genome assemblies of Zophobas morio and Tenebrio molitor.</title>
        <authorList>
            <person name="Kaur S."/>
            <person name="Stinson S.A."/>
            <person name="diCenzo G.C."/>
        </authorList>
    </citation>
    <scope>NUCLEOTIDE SEQUENCE</scope>
    <source>
        <strain evidence="11">QUZm001</strain>
    </source>
</reference>
<sequence length="381" mass="44039">MIYEVDNFDWKNVIYENLLVLKSVGLWPKGNGLYNRDAYLVYALSLAVFLVAGFNLSQLINIYFIYTDFEVLTSSILLMTTNLLAITKMCLFLKNVPKIKNILNTLNTLDFRPKTPSQLELIKPSLKRWKRIYIWYHTVVIFNLLMWSVAPILGDLEEHRLPFAAWFPFDTQVLPNYAAAYVYQMVCMWPMSVCNMNLDCIVMALMMLLCVQCDLLCYSLASLNSLSFDKELVECIKRHKVIVSLAKTSNDFFNWIILGQFATSTSVTALIMFQLTLVSPVSGEGLSHMFYIHGITTQIFLYCWFGNELEIKSSRIPYAVYESNWIYQSPKVKRNIIFFCIRCQRPIKITAIKLFSLSLQTFIAIMRSAYSYFALLSNVNA</sequence>
<keyword evidence="8 10" id="KW-0675">Receptor</keyword>
<feature type="transmembrane region" description="Helical" evidence="10">
    <location>
        <begin position="201"/>
        <end position="221"/>
    </location>
</feature>
<dbReference type="GO" id="GO:0007165">
    <property type="term" value="P:signal transduction"/>
    <property type="evidence" value="ECO:0007669"/>
    <property type="project" value="UniProtKB-KW"/>
</dbReference>
<dbReference type="GO" id="GO:0004984">
    <property type="term" value="F:olfactory receptor activity"/>
    <property type="evidence" value="ECO:0007669"/>
    <property type="project" value="InterPro"/>
</dbReference>
<comment type="subcellular location">
    <subcellularLocation>
        <location evidence="1 10">Cell membrane</location>
        <topology evidence="1 10">Multi-pass membrane protein</topology>
    </subcellularLocation>
</comment>
<dbReference type="Proteomes" id="UP001168821">
    <property type="component" value="Unassembled WGS sequence"/>
</dbReference>
<evidence type="ECO:0000256" key="8">
    <source>
        <dbReference type="ARBA" id="ARBA00023170"/>
    </source>
</evidence>
<feature type="transmembrane region" description="Helical" evidence="10">
    <location>
        <begin position="285"/>
        <end position="305"/>
    </location>
</feature>
<feature type="transmembrane region" description="Helical" evidence="10">
    <location>
        <begin position="354"/>
        <end position="375"/>
    </location>
</feature>
<keyword evidence="5 10" id="KW-0552">Olfaction</keyword>
<dbReference type="GO" id="GO:0005549">
    <property type="term" value="F:odorant binding"/>
    <property type="evidence" value="ECO:0007669"/>
    <property type="project" value="InterPro"/>
</dbReference>
<keyword evidence="2" id="KW-1003">Cell membrane</keyword>
<evidence type="ECO:0000256" key="6">
    <source>
        <dbReference type="ARBA" id="ARBA00022989"/>
    </source>
</evidence>
<dbReference type="EMBL" id="JALNTZ010000002">
    <property type="protein sequence ID" value="KAJ3663387.1"/>
    <property type="molecule type" value="Genomic_DNA"/>
</dbReference>
<feature type="transmembrane region" description="Helical" evidence="10">
    <location>
        <begin position="133"/>
        <end position="153"/>
    </location>
</feature>
<dbReference type="Pfam" id="PF02949">
    <property type="entry name" value="7tm_6"/>
    <property type="match status" value="1"/>
</dbReference>
<feature type="transmembrane region" description="Helical" evidence="10">
    <location>
        <begin position="252"/>
        <end position="273"/>
    </location>
</feature>
<keyword evidence="4 10" id="KW-0812">Transmembrane</keyword>
<evidence type="ECO:0000256" key="7">
    <source>
        <dbReference type="ARBA" id="ARBA00023136"/>
    </source>
</evidence>
<comment type="caution">
    <text evidence="11">The sequence shown here is derived from an EMBL/GenBank/DDBJ whole genome shotgun (WGS) entry which is preliminary data.</text>
</comment>
<organism evidence="11 12">
    <name type="scientific">Zophobas morio</name>
    <dbReference type="NCBI Taxonomy" id="2755281"/>
    <lineage>
        <taxon>Eukaryota</taxon>
        <taxon>Metazoa</taxon>
        <taxon>Ecdysozoa</taxon>
        <taxon>Arthropoda</taxon>
        <taxon>Hexapoda</taxon>
        <taxon>Insecta</taxon>
        <taxon>Pterygota</taxon>
        <taxon>Neoptera</taxon>
        <taxon>Endopterygota</taxon>
        <taxon>Coleoptera</taxon>
        <taxon>Polyphaga</taxon>
        <taxon>Cucujiformia</taxon>
        <taxon>Tenebrionidae</taxon>
        <taxon>Zophobas</taxon>
    </lineage>
</organism>
<evidence type="ECO:0000256" key="5">
    <source>
        <dbReference type="ARBA" id="ARBA00022725"/>
    </source>
</evidence>
<evidence type="ECO:0000256" key="2">
    <source>
        <dbReference type="ARBA" id="ARBA00022475"/>
    </source>
</evidence>
<proteinExistence type="inferred from homology"/>
<dbReference type="InterPro" id="IPR004117">
    <property type="entry name" value="7tm6_olfct_rcpt"/>
</dbReference>
<keyword evidence="6 10" id="KW-1133">Transmembrane helix</keyword>
<dbReference type="PANTHER" id="PTHR21137">
    <property type="entry name" value="ODORANT RECEPTOR"/>
    <property type="match status" value="1"/>
</dbReference>
<evidence type="ECO:0000256" key="3">
    <source>
        <dbReference type="ARBA" id="ARBA00022606"/>
    </source>
</evidence>
<keyword evidence="3 10" id="KW-0716">Sensory transduction</keyword>
<name>A0AA38J039_9CUCU</name>
<keyword evidence="9 10" id="KW-0807">Transducer</keyword>
<protein>
    <recommendedName>
        <fullName evidence="10">Odorant receptor</fullName>
    </recommendedName>
</protein>
<evidence type="ECO:0000256" key="4">
    <source>
        <dbReference type="ARBA" id="ARBA00022692"/>
    </source>
</evidence>